<evidence type="ECO:0000256" key="4">
    <source>
        <dbReference type="ARBA" id="ARBA00023295"/>
    </source>
</evidence>
<dbReference type="EMBL" id="DVMV01000018">
    <property type="protein sequence ID" value="HIU45196.1"/>
    <property type="molecule type" value="Genomic_DNA"/>
</dbReference>
<dbReference type="SUPFAM" id="SSF49899">
    <property type="entry name" value="Concanavalin A-like lectins/glucanases"/>
    <property type="match status" value="1"/>
</dbReference>
<dbReference type="InterPro" id="IPR051214">
    <property type="entry name" value="GH32_Enzymes"/>
</dbReference>
<comment type="similarity">
    <text evidence="1 5">Belongs to the glycosyl hydrolase 32 family.</text>
</comment>
<evidence type="ECO:0000259" key="7">
    <source>
        <dbReference type="Pfam" id="PF08244"/>
    </source>
</evidence>
<evidence type="ECO:0000256" key="1">
    <source>
        <dbReference type="ARBA" id="ARBA00009902"/>
    </source>
</evidence>
<dbReference type="InterPro" id="IPR013320">
    <property type="entry name" value="ConA-like_dom_sf"/>
</dbReference>
<reference evidence="8" key="2">
    <citation type="journal article" date="2021" name="PeerJ">
        <title>Extensive microbial diversity within the chicken gut microbiome revealed by metagenomics and culture.</title>
        <authorList>
            <person name="Gilroy R."/>
            <person name="Ravi A."/>
            <person name="Getino M."/>
            <person name="Pursley I."/>
            <person name="Horton D.L."/>
            <person name="Alikhan N.F."/>
            <person name="Baker D."/>
            <person name="Gharbi K."/>
            <person name="Hall N."/>
            <person name="Watson M."/>
            <person name="Adriaenssens E.M."/>
            <person name="Foster-Nyarko E."/>
            <person name="Jarju S."/>
            <person name="Secka A."/>
            <person name="Antonio M."/>
            <person name="Oren A."/>
            <person name="Chaudhuri R.R."/>
            <person name="La Ragione R."/>
            <person name="Hildebrand F."/>
            <person name="Pallen M.J."/>
        </authorList>
    </citation>
    <scope>NUCLEOTIDE SEQUENCE</scope>
    <source>
        <strain evidence="8">ChiGjej1B1-22543</strain>
    </source>
</reference>
<comment type="caution">
    <text evidence="8">The sequence shown here is derived from an EMBL/GenBank/DDBJ whole genome shotgun (WGS) entry which is preliminary data.</text>
</comment>
<dbReference type="PANTHER" id="PTHR43101">
    <property type="entry name" value="BETA-FRUCTOSIDASE"/>
    <property type="match status" value="1"/>
</dbReference>
<accession>A0A9D1LNN3</accession>
<dbReference type="InterPro" id="IPR023296">
    <property type="entry name" value="Glyco_hydro_beta-prop_sf"/>
</dbReference>
<evidence type="ECO:0000256" key="2">
    <source>
        <dbReference type="ARBA" id="ARBA00012758"/>
    </source>
</evidence>
<dbReference type="Proteomes" id="UP000824070">
    <property type="component" value="Unassembled WGS sequence"/>
</dbReference>
<evidence type="ECO:0000256" key="5">
    <source>
        <dbReference type="RuleBase" id="RU362110"/>
    </source>
</evidence>
<protein>
    <recommendedName>
        <fullName evidence="2">beta-fructofuranosidase</fullName>
        <ecNumber evidence="2">3.2.1.26</ecNumber>
    </recommendedName>
</protein>
<dbReference type="EC" id="3.2.1.26" evidence="2"/>
<reference evidence="8" key="1">
    <citation type="submission" date="2020-10" db="EMBL/GenBank/DDBJ databases">
        <authorList>
            <person name="Gilroy R."/>
        </authorList>
    </citation>
    <scope>NUCLEOTIDE SEQUENCE</scope>
    <source>
        <strain evidence="8">ChiGjej1B1-22543</strain>
    </source>
</reference>
<dbReference type="AlphaFoldDB" id="A0A9D1LNN3"/>
<gene>
    <name evidence="8" type="ORF">IAC52_02735</name>
</gene>
<proteinExistence type="inferred from homology"/>
<dbReference type="InterPro" id="IPR001362">
    <property type="entry name" value="Glyco_hydro_32"/>
</dbReference>
<dbReference type="PROSITE" id="PS00609">
    <property type="entry name" value="GLYCOSYL_HYDROL_F32"/>
    <property type="match status" value="1"/>
</dbReference>
<dbReference type="GO" id="GO:0004564">
    <property type="term" value="F:beta-fructofuranosidase activity"/>
    <property type="evidence" value="ECO:0007669"/>
    <property type="project" value="UniProtKB-EC"/>
</dbReference>
<feature type="domain" description="Glycosyl hydrolase family 32 C-terminal" evidence="7">
    <location>
        <begin position="341"/>
        <end position="442"/>
    </location>
</feature>
<dbReference type="InterPro" id="IPR013189">
    <property type="entry name" value="Glyco_hydro_32_C"/>
</dbReference>
<dbReference type="InterPro" id="IPR013148">
    <property type="entry name" value="Glyco_hydro_32_N"/>
</dbReference>
<dbReference type="Pfam" id="PF00251">
    <property type="entry name" value="Glyco_hydro_32N"/>
    <property type="match status" value="1"/>
</dbReference>
<dbReference type="Gene3D" id="2.115.10.20">
    <property type="entry name" value="Glycosyl hydrolase domain, family 43"/>
    <property type="match status" value="1"/>
</dbReference>
<dbReference type="Pfam" id="PF08244">
    <property type="entry name" value="Glyco_hydro_32C"/>
    <property type="match status" value="1"/>
</dbReference>
<organism evidence="8 9">
    <name type="scientific">Candidatus Alloenteromonas pullicola</name>
    <dbReference type="NCBI Taxonomy" id="2840784"/>
    <lineage>
        <taxon>Bacteria</taxon>
        <taxon>Bacillati</taxon>
        <taxon>Bacillota</taxon>
        <taxon>Bacillota incertae sedis</taxon>
        <taxon>Candidatus Alloenteromonas</taxon>
    </lineage>
</organism>
<dbReference type="PANTHER" id="PTHR43101:SF1">
    <property type="entry name" value="BETA-FRUCTOSIDASE"/>
    <property type="match status" value="1"/>
</dbReference>
<evidence type="ECO:0000313" key="9">
    <source>
        <dbReference type="Proteomes" id="UP000824070"/>
    </source>
</evidence>
<keyword evidence="3 5" id="KW-0378">Hydrolase</keyword>
<feature type="domain" description="Glycosyl hydrolase family 32 N-terminal" evidence="6">
    <location>
        <begin position="9"/>
        <end position="304"/>
    </location>
</feature>
<name>A0A9D1LNN3_9FIRM</name>
<dbReference type="GO" id="GO:0005975">
    <property type="term" value="P:carbohydrate metabolic process"/>
    <property type="evidence" value="ECO:0007669"/>
    <property type="project" value="InterPro"/>
</dbReference>
<dbReference type="InterPro" id="IPR018053">
    <property type="entry name" value="Glyco_hydro_32_AS"/>
</dbReference>
<keyword evidence="4 5" id="KW-0326">Glycosidase</keyword>
<evidence type="ECO:0000313" key="8">
    <source>
        <dbReference type="EMBL" id="HIU45196.1"/>
    </source>
</evidence>
<evidence type="ECO:0000259" key="6">
    <source>
        <dbReference type="Pfam" id="PF00251"/>
    </source>
</evidence>
<dbReference type="SUPFAM" id="SSF75005">
    <property type="entry name" value="Arabinanase/levansucrase/invertase"/>
    <property type="match status" value="1"/>
</dbReference>
<sequence length="465" mass="52817">MTIKRPLFHITPMKGWINDPNGFCFKDGVYHLYAQHYPYKPEWGPMHWLHFVSGDGVKFIEDGIALKPTEQYELPWGCFSGSSIVVDGTIYSYYTGAQEGKQVQCLAKSKDGRNFEKFPQNPVIDPDILPSRYSRKDFRDPKAFVRDGNIYILAGCRCLDKGSSILLFKSKDGERFEFVSEFYHSDLTGEGIMECPDIIFPFDGKDDAYLIFSPQFRKSADPYRFQNIHSSVYVYGRADLRSGRFEPVGEETEFDHGFDFYAAQTLSNGNEFLLTAFEAMWDRNYPTAKDGYAGSLVLPRRLSFMPPLLKQSFPDGLKKYETGHAEYGNLACQDGIKKIDLPTGDCKRIKFAVDTSSDWSFVLDGGFSVSYSKDRSLLKVERKGMEEEIYSKDGTKEDTRYIEVRPSSELRFDILVDGCLIDMLIDDGLYAFSSQFYGNGESSICFLGKLSIEGLSLETYGGETL</sequence>
<dbReference type="SMART" id="SM00640">
    <property type="entry name" value="Glyco_32"/>
    <property type="match status" value="1"/>
</dbReference>
<evidence type="ECO:0000256" key="3">
    <source>
        <dbReference type="ARBA" id="ARBA00022801"/>
    </source>
</evidence>